<keyword evidence="1" id="KW-0472">Membrane</keyword>
<organism evidence="2 3">
    <name type="scientific">Calidithermus terrae</name>
    <dbReference type="NCBI Taxonomy" id="1408545"/>
    <lineage>
        <taxon>Bacteria</taxon>
        <taxon>Thermotogati</taxon>
        <taxon>Deinococcota</taxon>
        <taxon>Deinococci</taxon>
        <taxon>Thermales</taxon>
        <taxon>Thermaceae</taxon>
        <taxon>Calidithermus</taxon>
    </lineage>
</organism>
<feature type="transmembrane region" description="Helical" evidence="1">
    <location>
        <begin position="85"/>
        <end position="111"/>
    </location>
</feature>
<keyword evidence="1" id="KW-0812">Transmembrane</keyword>
<feature type="transmembrane region" description="Helical" evidence="1">
    <location>
        <begin position="7"/>
        <end position="26"/>
    </location>
</feature>
<name>A0A399EP24_9DEIN</name>
<gene>
    <name evidence="2" type="ORF">Mterra_02029</name>
</gene>
<protein>
    <submittedName>
        <fullName evidence="2">Uncharacterized protein</fullName>
    </submittedName>
</protein>
<dbReference type="AlphaFoldDB" id="A0A399EP24"/>
<dbReference type="RefSeq" id="WP_119315117.1">
    <property type="nucleotide sequence ID" value="NZ_QXDL01000077.1"/>
</dbReference>
<dbReference type="OrthoDB" id="31640at2"/>
<evidence type="ECO:0000313" key="2">
    <source>
        <dbReference type="EMBL" id="RIH84232.1"/>
    </source>
</evidence>
<keyword evidence="3" id="KW-1185">Reference proteome</keyword>
<comment type="caution">
    <text evidence="2">The sequence shown here is derived from an EMBL/GenBank/DDBJ whole genome shotgun (WGS) entry which is preliminary data.</text>
</comment>
<accession>A0A399EP24</accession>
<dbReference type="Proteomes" id="UP000265715">
    <property type="component" value="Unassembled WGS sequence"/>
</dbReference>
<dbReference type="EMBL" id="QXDL01000077">
    <property type="protein sequence ID" value="RIH84232.1"/>
    <property type="molecule type" value="Genomic_DNA"/>
</dbReference>
<feature type="transmembrane region" description="Helical" evidence="1">
    <location>
        <begin position="46"/>
        <end position="64"/>
    </location>
</feature>
<keyword evidence="1" id="KW-1133">Transmembrane helix</keyword>
<reference evidence="2 3" key="1">
    <citation type="submission" date="2018-08" db="EMBL/GenBank/DDBJ databases">
        <title>Meiothermus terrae DSM 26712 genome sequencing project.</title>
        <authorList>
            <person name="Da Costa M.S."/>
            <person name="Albuquerque L."/>
            <person name="Raposo P."/>
            <person name="Froufe H.J.C."/>
            <person name="Barroso C.S."/>
            <person name="Egas C."/>
        </authorList>
    </citation>
    <scope>NUCLEOTIDE SEQUENCE [LARGE SCALE GENOMIC DNA]</scope>
    <source>
        <strain evidence="2 3">DSM 26712</strain>
    </source>
</reference>
<evidence type="ECO:0000256" key="1">
    <source>
        <dbReference type="SAM" id="Phobius"/>
    </source>
</evidence>
<feature type="transmembrane region" description="Helical" evidence="1">
    <location>
        <begin position="123"/>
        <end position="143"/>
    </location>
</feature>
<evidence type="ECO:0000313" key="3">
    <source>
        <dbReference type="Proteomes" id="UP000265715"/>
    </source>
</evidence>
<proteinExistence type="predicted"/>
<sequence>MYRNDTVVPAFAIIFAVALFYMAYLVTQRVAALSGHTPAELTVGQIGLMAFGAVLFMYGFIGLLSNWLEGAELRPGKHEPEASSVPVVAGVILSLALAAASGVFVRTLVLAANKEAEFPPPTWLQGGLFAAMMLIIALLIAIYKKFFMAEEVLAEDEKGEFPW</sequence>